<dbReference type="EMBL" id="AMZH03020575">
    <property type="protein sequence ID" value="RRT39045.1"/>
    <property type="molecule type" value="Genomic_DNA"/>
</dbReference>
<feature type="compositionally biased region" description="Basic and acidic residues" evidence="1">
    <location>
        <begin position="41"/>
        <end position="51"/>
    </location>
</feature>
<comment type="caution">
    <text evidence="2">The sequence shown here is derived from an EMBL/GenBank/DDBJ whole genome shotgun (WGS) entry which is preliminary data.</text>
</comment>
<evidence type="ECO:0000313" key="3">
    <source>
        <dbReference type="Proteomes" id="UP000287651"/>
    </source>
</evidence>
<accession>A0A426XHT1</accession>
<dbReference type="AlphaFoldDB" id="A0A426XHT1"/>
<evidence type="ECO:0000313" key="2">
    <source>
        <dbReference type="EMBL" id="RRT39045.1"/>
    </source>
</evidence>
<proteinExistence type="predicted"/>
<reference evidence="2 3" key="1">
    <citation type="journal article" date="2014" name="Agronomy (Basel)">
        <title>A Draft Genome Sequence for Ensete ventricosum, the Drought-Tolerant Tree Against Hunger.</title>
        <authorList>
            <person name="Harrison J."/>
            <person name="Moore K.A."/>
            <person name="Paszkiewicz K."/>
            <person name="Jones T."/>
            <person name="Grant M."/>
            <person name="Ambacheew D."/>
            <person name="Muzemil S."/>
            <person name="Studholme D.J."/>
        </authorList>
    </citation>
    <scope>NUCLEOTIDE SEQUENCE [LARGE SCALE GENOMIC DNA]</scope>
</reference>
<evidence type="ECO:0000256" key="1">
    <source>
        <dbReference type="SAM" id="MobiDB-lite"/>
    </source>
</evidence>
<gene>
    <name evidence="2" type="ORF">B296_00032295</name>
</gene>
<sequence>MSLTRTFPPPRMGHALIPMSTIIYPVSHLPHEEIEVGDAGGRGEGELDHHIIGTMGEDVGEDKAGSSGDEYNQEKERD</sequence>
<protein>
    <submittedName>
        <fullName evidence="2">Uncharacterized protein</fullName>
    </submittedName>
</protein>
<feature type="region of interest" description="Disordered" evidence="1">
    <location>
        <begin position="36"/>
        <end position="78"/>
    </location>
</feature>
<organism evidence="2 3">
    <name type="scientific">Ensete ventricosum</name>
    <name type="common">Abyssinian banana</name>
    <name type="synonym">Musa ensete</name>
    <dbReference type="NCBI Taxonomy" id="4639"/>
    <lineage>
        <taxon>Eukaryota</taxon>
        <taxon>Viridiplantae</taxon>
        <taxon>Streptophyta</taxon>
        <taxon>Embryophyta</taxon>
        <taxon>Tracheophyta</taxon>
        <taxon>Spermatophyta</taxon>
        <taxon>Magnoliopsida</taxon>
        <taxon>Liliopsida</taxon>
        <taxon>Zingiberales</taxon>
        <taxon>Musaceae</taxon>
        <taxon>Ensete</taxon>
    </lineage>
</organism>
<dbReference type="Proteomes" id="UP000287651">
    <property type="component" value="Unassembled WGS sequence"/>
</dbReference>
<name>A0A426XHT1_ENSVE</name>